<keyword evidence="2" id="KW-1185">Reference proteome</keyword>
<accession>A0A1Y2DVH1</accession>
<dbReference type="InParanoid" id="A0A1Y2DVH1"/>
<evidence type="ECO:0008006" key="3">
    <source>
        <dbReference type="Google" id="ProtNLM"/>
    </source>
</evidence>
<comment type="caution">
    <text evidence="1">The sequence shown here is derived from an EMBL/GenBank/DDBJ whole genome shotgun (WGS) entry which is preliminary data.</text>
</comment>
<evidence type="ECO:0000313" key="1">
    <source>
        <dbReference type="EMBL" id="ORY63290.1"/>
    </source>
</evidence>
<proteinExistence type="predicted"/>
<dbReference type="EMBL" id="MCFJ01000008">
    <property type="protein sequence ID" value="ORY63290.1"/>
    <property type="molecule type" value="Genomic_DNA"/>
</dbReference>
<reference evidence="1 2" key="1">
    <citation type="submission" date="2016-07" db="EMBL/GenBank/DDBJ databases">
        <title>Pervasive Adenine N6-methylation of Active Genes in Fungi.</title>
        <authorList>
            <consortium name="DOE Joint Genome Institute"/>
            <person name="Mondo S.J."/>
            <person name="Dannebaum R.O."/>
            <person name="Kuo R.C."/>
            <person name="Labutti K."/>
            <person name="Haridas S."/>
            <person name="Kuo A."/>
            <person name="Salamov A."/>
            <person name="Ahrendt S.R."/>
            <person name="Lipzen A."/>
            <person name="Sullivan W."/>
            <person name="Andreopoulos W.B."/>
            <person name="Clum A."/>
            <person name="Lindquist E."/>
            <person name="Daum C."/>
            <person name="Ramamoorthy G.K."/>
            <person name="Gryganskyi A."/>
            <person name="Culley D."/>
            <person name="Magnuson J.K."/>
            <person name="James T.Y."/>
            <person name="O'Malley M.A."/>
            <person name="Stajich J.E."/>
            <person name="Spatafora J.W."/>
            <person name="Visel A."/>
            <person name="Grigoriev I.V."/>
        </authorList>
    </citation>
    <scope>NUCLEOTIDE SEQUENCE [LARGE SCALE GENOMIC DNA]</scope>
    <source>
        <strain evidence="1 2">CBS 129021</strain>
    </source>
</reference>
<protein>
    <recommendedName>
        <fullName evidence="3">F-box domain-containing protein</fullName>
    </recommendedName>
</protein>
<dbReference type="Proteomes" id="UP000193689">
    <property type="component" value="Unassembled WGS sequence"/>
</dbReference>
<evidence type="ECO:0000313" key="2">
    <source>
        <dbReference type="Proteomes" id="UP000193689"/>
    </source>
</evidence>
<dbReference type="GeneID" id="63774652"/>
<dbReference type="AlphaFoldDB" id="A0A1Y2DVH1"/>
<dbReference type="RefSeq" id="XP_040714947.1">
    <property type="nucleotide sequence ID" value="XM_040858440.1"/>
</dbReference>
<name>A0A1Y2DVH1_9PEZI</name>
<sequence>MSRQFRLQPRSPFLRCLLAVSRHRFGTQQPSHARNLLQKELYHLVSFPYEMLQRIVILGPCENAIALSRVWRKFHQVCRDPPTYTGIVQSGNRISHDVLPKSWTDHDLQPFLESLTDWWTEAGLHHEKDATIVAQWASQIPKRRTTTAIQAPKTLIIVSGSPNHADIEIFARKPRILPFSEHTLLDSRVAITGHPGMACLNYLLDDAAHSVSADSLHRAATVCACASLTCTGMTSSVLLHSCCPMLT</sequence>
<gene>
    <name evidence="1" type="ORF">BCR38DRAFT_410230</name>
</gene>
<organism evidence="1 2">
    <name type="scientific">Pseudomassariella vexata</name>
    <dbReference type="NCBI Taxonomy" id="1141098"/>
    <lineage>
        <taxon>Eukaryota</taxon>
        <taxon>Fungi</taxon>
        <taxon>Dikarya</taxon>
        <taxon>Ascomycota</taxon>
        <taxon>Pezizomycotina</taxon>
        <taxon>Sordariomycetes</taxon>
        <taxon>Xylariomycetidae</taxon>
        <taxon>Amphisphaeriales</taxon>
        <taxon>Pseudomassariaceae</taxon>
        <taxon>Pseudomassariella</taxon>
    </lineage>
</organism>